<feature type="compositionally biased region" description="Basic residues" evidence="1">
    <location>
        <begin position="61"/>
        <end position="74"/>
    </location>
</feature>
<organism evidence="2 3">
    <name type="scientific">Phakopsora pachyrhizi</name>
    <name type="common">Asian soybean rust disease fungus</name>
    <dbReference type="NCBI Taxonomy" id="170000"/>
    <lineage>
        <taxon>Eukaryota</taxon>
        <taxon>Fungi</taxon>
        <taxon>Dikarya</taxon>
        <taxon>Basidiomycota</taxon>
        <taxon>Pucciniomycotina</taxon>
        <taxon>Pucciniomycetes</taxon>
        <taxon>Pucciniales</taxon>
        <taxon>Phakopsoraceae</taxon>
        <taxon>Phakopsora</taxon>
    </lineage>
</organism>
<name>A0AAV0AJU8_PHAPC</name>
<accession>A0AAV0AJU8</accession>
<reference evidence="2" key="1">
    <citation type="submission" date="2022-06" db="EMBL/GenBank/DDBJ databases">
        <authorList>
            <consortium name="SYNGENTA / RWTH Aachen University"/>
        </authorList>
    </citation>
    <scope>NUCLEOTIDE SEQUENCE</scope>
</reference>
<keyword evidence="3" id="KW-1185">Reference proteome</keyword>
<feature type="region of interest" description="Disordered" evidence="1">
    <location>
        <begin position="54"/>
        <end position="102"/>
    </location>
</feature>
<comment type="caution">
    <text evidence="2">The sequence shown here is derived from an EMBL/GenBank/DDBJ whole genome shotgun (WGS) entry which is preliminary data.</text>
</comment>
<evidence type="ECO:0000313" key="3">
    <source>
        <dbReference type="Proteomes" id="UP001153365"/>
    </source>
</evidence>
<gene>
    <name evidence="2" type="ORF">PPACK8108_LOCUS1588</name>
</gene>
<protein>
    <submittedName>
        <fullName evidence="2">Uncharacterized protein</fullName>
    </submittedName>
</protein>
<dbReference type="Proteomes" id="UP001153365">
    <property type="component" value="Unassembled WGS sequence"/>
</dbReference>
<evidence type="ECO:0000256" key="1">
    <source>
        <dbReference type="SAM" id="MobiDB-lite"/>
    </source>
</evidence>
<proteinExistence type="predicted"/>
<feature type="non-terminal residue" evidence="2">
    <location>
        <position position="1"/>
    </location>
</feature>
<dbReference type="AlphaFoldDB" id="A0AAV0AJU8"/>
<sequence length="206" mass="24236">EGAEGRIGQLKVSFKIYPWRVWMYDQRQIKRINDYKNKEAEQWSRAEEQRIVDLKINNNNKNKKKNNKKKKEKKKEKERGNNNNIKKQQQLTIPRPAKDQNDSGSLLLSRKVLAILLRARFKHLALPFCSGVYDVAEEKVYWRAFWDGVRGNCTSLRRDPNICAIEMIWVQLKGLLGVGYGKFVQSSVEKIQELLVKVAYDIRWAK</sequence>
<evidence type="ECO:0000313" key="2">
    <source>
        <dbReference type="EMBL" id="CAH7667196.1"/>
    </source>
</evidence>
<dbReference type="EMBL" id="CALTRL010000211">
    <property type="protein sequence ID" value="CAH7667196.1"/>
    <property type="molecule type" value="Genomic_DNA"/>
</dbReference>